<protein>
    <submittedName>
        <fullName evidence="3">Fatty acid desaturase</fullName>
    </submittedName>
</protein>
<evidence type="ECO:0000313" key="3">
    <source>
        <dbReference type="EMBL" id="MBL6447572.1"/>
    </source>
</evidence>
<name>A0A937KCI9_9BACT</name>
<keyword evidence="1" id="KW-0812">Transmembrane</keyword>
<dbReference type="Pfam" id="PF00487">
    <property type="entry name" value="FA_desaturase"/>
    <property type="match status" value="1"/>
</dbReference>
<dbReference type="InterPro" id="IPR012171">
    <property type="entry name" value="Fatty_acid_desaturase"/>
</dbReference>
<feature type="transmembrane region" description="Helical" evidence="1">
    <location>
        <begin position="172"/>
        <end position="189"/>
    </location>
</feature>
<proteinExistence type="predicted"/>
<sequence>MSPRNTELLQFKRKSNILGFYYIFLNYVMIALLALSTLLLYSILSITFFIPIYLVISIILASSWRRFEILVHEASHNNVFKTKSFNRKFEFLFSYPVFLDVNTYCMLHGQHHRLIGDFNSDPDLLIYEKWGLHDLPNNKRWVMIIRPLSLYFSLEFFKVTFKNFWVKKKKRINKVIFWMLIVTCIALTNSWSQVGLIYGIPFFVVLPILRFYARANEHTGVDFSDNELNARNNLGLFNRYVLHPYGDAYHQIHHLYPNIPFYNLSTAHKYLVNKKNKVFLDSHSIYETWVSTLRGSMSNK</sequence>
<dbReference type="AlphaFoldDB" id="A0A937KCI9"/>
<evidence type="ECO:0000256" key="1">
    <source>
        <dbReference type="SAM" id="Phobius"/>
    </source>
</evidence>
<evidence type="ECO:0000313" key="4">
    <source>
        <dbReference type="Proteomes" id="UP000614216"/>
    </source>
</evidence>
<keyword evidence="1" id="KW-1133">Transmembrane helix</keyword>
<organism evidence="3 4">
    <name type="scientific">Fulvivirga marina</name>
    <dbReference type="NCBI Taxonomy" id="2494733"/>
    <lineage>
        <taxon>Bacteria</taxon>
        <taxon>Pseudomonadati</taxon>
        <taxon>Bacteroidota</taxon>
        <taxon>Cytophagia</taxon>
        <taxon>Cytophagales</taxon>
        <taxon>Fulvivirgaceae</taxon>
        <taxon>Fulvivirga</taxon>
    </lineage>
</organism>
<dbReference type="Proteomes" id="UP000614216">
    <property type="component" value="Unassembled WGS sequence"/>
</dbReference>
<dbReference type="GO" id="GO:0016020">
    <property type="term" value="C:membrane"/>
    <property type="evidence" value="ECO:0007669"/>
    <property type="project" value="TreeGrafter"/>
</dbReference>
<dbReference type="RefSeq" id="WP_202857112.1">
    <property type="nucleotide sequence ID" value="NZ_JAEUGD010000044.1"/>
</dbReference>
<feature type="transmembrane region" description="Helical" evidence="1">
    <location>
        <begin position="46"/>
        <end position="64"/>
    </location>
</feature>
<accession>A0A937KCI9</accession>
<feature type="domain" description="Fatty acid desaturase" evidence="2">
    <location>
        <begin position="53"/>
        <end position="271"/>
    </location>
</feature>
<dbReference type="InterPro" id="IPR005804">
    <property type="entry name" value="FA_desaturase_dom"/>
</dbReference>
<feature type="transmembrane region" description="Helical" evidence="1">
    <location>
        <begin position="20"/>
        <end position="40"/>
    </location>
</feature>
<evidence type="ECO:0000259" key="2">
    <source>
        <dbReference type="Pfam" id="PF00487"/>
    </source>
</evidence>
<dbReference type="PANTHER" id="PTHR19353:SF19">
    <property type="entry name" value="DELTA(5) FATTY ACID DESATURASE C-RELATED"/>
    <property type="match status" value="1"/>
</dbReference>
<keyword evidence="4" id="KW-1185">Reference proteome</keyword>
<gene>
    <name evidence="3" type="ORF">JMN32_14735</name>
</gene>
<reference evidence="3" key="1">
    <citation type="submission" date="2021-01" db="EMBL/GenBank/DDBJ databases">
        <title>Fulvivirga kasyanovii gen. nov., sp nov., a novel member of the phylum Bacteroidetes isolated from seawater in a mussel farm.</title>
        <authorList>
            <person name="Zhao L.-H."/>
            <person name="Wang Z.-J."/>
        </authorList>
    </citation>
    <scope>NUCLEOTIDE SEQUENCE</scope>
    <source>
        <strain evidence="3">29W222</strain>
    </source>
</reference>
<dbReference type="GO" id="GO:0008610">
    <property type="term" value="P:lipid biosynthetic process"/>
    <property type="evidence" value="ECO:0007669"/>
    <property type="project" value="UniProtKB-ARBA"/>
</dbReference>
<dbReference type="PANTHER" id="PTHR19353">
    <property type="entry name" value="FATTY ACID DESATURASE 2"/>
    <property type="match status" value="1"/>
</dbReference>
<dbReference type="EMBL" id="JAEUGD010000044">
    <property type="protein sequence ID" value="MBL6447572.1"/>
    <property type="molecule type" value="Genomic_DNA"/>
</dbReference>
<comment type="caution">
    <text evidence="3">The sequence shown here is derived from an EMBL/GenBank/DDBJ whole genome shotgun (WGS) entry which is preliminary data.</text>
</comment>
<keyword evidence="1" id="KW-0472">Membrane</keyword>
<dbReference type="GO" id="GO:0016717">
    <property type="term" value="F:oxidoreductase activity, acting on paired donors, with oxidation of a pair of donors resulting in the reduction of molecular oxygen to two molecules of water"/>
    <property type="evidence" value="ECO:0007669"/>
    <property type="project" value="TreeGrafter"/>
</dbReference>